<dbReference type="OrthoDB" id="5841843at2759"/>
<accession>A0A1I7RPQ2</accession>
<proteinExistence type="predicted"/>
<evidence type="ECO:0000313" key="5">
    <source>
        <dbReference type="WBParaSite" id="BXY_0269300.1"/>
    </source>
</evidence>
<feature type="chain" id="PRO_5035359239" evidence="1">
    <location>
        <begin position="18"/>
        <end position="423"/>
    </location>
</feature>
<reference evidence="2" key="2">
    <citation type="submission" date="2020-09" db="EMBL/GenBank/DDBJ databases">
        <authorList>
            <person name="Kikuchi T."/>
        </authorList>
    </citation>
    <scope>NUCLEOTIDE SEQUENCE</scope>
    <source>
        <strain evidence="2">Ka4C1</strain>
    </source>
</reference>
<keyword evidence="1" id="KW-0732">Signal</keyword>
<keyword evidence="4" id="KW-1185">Reference proteome</keyword>
<evidence type="ECO:0000313" key="2">
    <source>
        <dbReference type="EMBL" id="CAD5215085.1"/>
    </source>
</evidence>
<reference evidence="5" key="1">
    <citation type="submission" date="2016-11" db="UniProtKB">
        <authorList>
            <consortium name="WormBaseParasite"/>
        </authorList>
    </citation>
    <scope>IDENTIFICATION</scope>
</reference>
<evidence type="ECO:0000256" key="1">
    <source>
        <dbReference type="SAM" id="SignalP"/>
    </source>
</evidence>
<evidence type="ECO:0000313" key="4">
    <source>
        <dbReference type="Proteomes" id="UP000659654"/>
    </source>
</evidence>
<feature type="signal peptide" evidence="1">
    <location>
        <begin position="1"/>
        <end position="17"/>
    </location>
</feature>
<protein>
    <submittedName>
        <fullName evidence="2">(pine wood nematode) hypothetical protein</fullName>
    </submittedName>
</protein>
<dbReference type="WBParaSite" id="BXY_0269300.1">
    <property type="protein sequence ID" value="BXY_0269300.1"/>
    <property type="gene ID" value="BXY_0269300"/>
</dbReference>
<gene>
    <name evidence="2" type="ORF">BXYJ_LOCUS3853</name>
</gene>
<dbReference type="eggNOG" id="ENOG502S62E">
    <property type="taxonomic scope" value="Eukaryota"/>
</dbReference>
<sequence length="423" mass="47987">MWLGLVTVAAVSATVRAAEIEPTSFGPINIPLAPYNVKLYCRNGKIENYTDIPKLRPSKCPTASTSCGYFELRQQGGLRPTGIFDCVDSSVFVSEQDEEIGGGMNFNRLCSHKPMCHLIPTIHFNKQFLRYMMDNHHLQHIPSAIKFCCYLNHVLLTKLIVSGQRTLPSVNTTPVYCEKKKCEEGAIGCLKHTKTVRIDQHNHIYDYFDVKPVEIVWEEESSDDDNYETLPLITSELPKETNYCVYPHLNNELYRYCLMIYNEKLDDNCYIHNGHAVCCCFVGPDDTTCKLKDISLPEPSSTSAPATTIIIPTTPLKTSTTTTSTTTSSMPTITDLPTTLRPMIRNSTRRRPQLSPSYRKPRCRKKYIHESRFKSKSDRSQVKVVWKCNQDPAADKSTSNANGISLTGVCFFTFYIIFIHYKV</sequence>
<dbReference type="EMBL" id="CAJFDI010000002">
    <property type="protein sequence ID" value="CAD5215085.1"/>
    <property type="molecule type" value="Genomic_DNA"/>
</dbReference>
<dbReference type="EMBL" id="CAJFCV020000002">
    <property type="protein sequence ID" value="CAG9096430.1"/>
    <property type="molecule type" value="Genomic_DNA"/>
</dbReference>
<dbReference type="Proteomes" id="UP000095284">
    <property type="component" value="Unplaced"/>
</dbReference>
<name>A0A1I7RPQ2_BURXY</name>
<evidence type="ECO:0000313" key="3">
    <source>
        <dbReference type="Proteomes" id="UP000095284"/>
    </source>
</evidence>
<dbReference type="Proteomes" id="UP000659654">
    <property type="component" value="Unassembled WGS sequence"/>
</dbReference>
<dbReference type="AlphaFoldDB" id="A0A1I7RPQ2"/>
<dbReference type="Proteomes" id="UP000582659">
    <property type="component" value="Unassembled WGS sequence"/>
</dbReference>
<organism evidence="3 5">
    <name type="scientific">Bursaphelenchus xylophilus</name>
    <name type="common">Pinewood nematode worm</name>
    <name type="synonym">Aphelenchoides xylophilus</name>
    <dbReference type="NCBI Taxonomy" id="6326"/>
    <lineage>
        <taxon>Eukaryota</taxon>
        <taxon>Metazoa</taxon>
        <taxon>Ecdysozoa</taxon>
        <taxon>Nematoda</taxon>
        <taxon>Chromadorea</taxon>
        <taxon>Rhabditida</taxon>
        <taxon>Tylenchina</taxon>
        <taxon>Tylenchomorpha</taxon>
        <taxon>Aphelenchoidea</taxon>
        <taxon>Aphelenchoididae</taxon>
        <taxon>Bursaphelenchus</taxon>
    </lineage>
</organism>